<organism evidence="2 3">
    <name type="scientific">Lachnellula suecica</name>
    <dbReference type="NCBI Taxonomy" id="602035"/>
    <lineage>
        <taxon>Eukaryota</taxon>
        <taxon>Fungi</taxon>
        <taxon>Dikarya</taxon>
        <taxon>Ascomycota</taxon>
        <taxon>Pezizomycotina</taxon>
        <taxon>Leotiomycetes</taxon>
        <taxon>Helotiales</taxon>
        <taxon>Lachnaceae</taxon>
        <taxon>Lachnellula</taxon>
    </lineage>
</organism>
<evidence type="ECO:0000313" key="2">
    <source>
        <dbReference type="EMBL" id="TVY80545.1"/>
    </source>
</evidence>
<feature type="domain" description="60S ribosome subunit biogenesis protein NIP7 pre-PUA" evidence="1">
    <location>
        <begin position="1"/>
        <end position="73"/>
    </location>
</feature>
<dbReference type="Proteomes" id="UP000469558">
    <property type="component" value="Unassembled WGS sequence"/>
</dbReference>
<keyword evidence="3" id="KW-1185">Reference proteome</keyword>
<proteinExistence type="predicted"/>
<sequence length="81" mass="9045">MRALTEQEAQTLFAKLAGYTGTSLKSLIDNGQDSDRYVFRMHQNRVYYVRLALANLAVSVSRDKLLSLGTCLGITLCPYLT</sequence>
<dbReference type="CDD" id="cd21146">
    <property type="entry name" value="Nip7_N_euk"/>
    <property type="match status" value="1"/>
</dbReference>
<dbReference type="EMBL" id="QGMK01000662">
    <property type="protein sequence ID" value="TVY80545.1"/>
    <property type="molecule type" value="Genomic_DNA"/>
</dbReference>
<dbReference type="AlphaFoldDB" id="A0A8T9C4E5"/>
<gene>
    <name evidence="2" type="primary">nip7_0</name>
    <name evidence="2" type="ORF">LSUE1_G004520</name>
</gene>
<protein>
    <submittedName>
        <fullName evidence="2">60S ribosome subunit biogenesis protein NIP7-like protein</fullName>
    </submittedName>
</protein>
<dbReference type="OrthoDB" id="27490at2759"/>
<dbReference type="SUPFAM" id="SSF88802">
    <property type="entry name" value="Pre-PUA domain"/>
    <property type="match status" value="1"/>
</dbReference>
<dbReference type="InterPro" id="IPR055359">
    <property type="entry name" value="Nip7_N_euk"/>
</dbReference>
<accession>A0A8T9C4E5</accession>
<evidence type="ECO:0000259" key="1">
    <source>
        <dbReference type="Pfam" id="PF17833"/>
    </source>
</evidence>
<dbReference type="Pfam" id="PF17833">
    <property type="entry name" value="pre-PUA_NIP7"/>
    <property type="match status" value="1"/>
</dbReference>
<comment type="caution">
    <text evidence="2">The sequence shown here is derived from an EMBL/GenBank/DDBJ whole genome shotgun (WGS) entry which is preliminary data.</text>
</comment>
<dbReference type="InterPro" id="IPR040598">
    <property type="entry name" value="NIP7_N"/>
</dbReference>
<reference evidence="2 3" key="1">
    <citation type="submission" date="2018-05" db="EMBL/GenBank/DDBJ databases">
        <title>Genome sequencing and assembly of the regulated plant pathogen Lachnellula willkommii and related sister species for the development of diagnostic species identification markers.</title>
        <authorList>
            <person name="Giroux E."/>
            <person name="Bilodeau G."/>
        </authorList>
    </citation>
    <scope>NUCLEOTIDE SEQUENCE [LARGE SCALE GENOMIC DNA]</scope>
    <source>
        <strain evidence="2 3">CBS 268.59</strain>
    </source>
</reference>
<name>A0A8T9C4E5_9HELO</name>
<dbReference type="Gene3D" id="3.10.450.220">
    <property type="match status" value="1"/>
</dbReference>
<evidence type="ECO:0000313" key="3">
    <source>
        <dbReference type="Proteomes" id="UP000469558"/>
    </source>
</evidence>